<dbReference type="EMBL" id="CAJNOQ010001153">
    <property type="protein sequence ID" value="CAF0872302.1"/>
    <property type="molecule type" value="Genomic_DNA"/>
</dbReference>
<dbReference type="AlphaFoldDB" id="A0A813XN61"/>
<dbReference type="PROSITE" id="PS50102">
    <property type="entry name" value="RRM"/>
    <property type="match status" value="2"/>
</dbReference>
<dbReference type="InterPro" id="IPR000504">
    <property type="entry name" value="RRM_dom"/>
</dbReference>
<proteinExistence type="predicted"/>
<dbReference type="SMART" id="SM00360">
    <property type="entry name" value="RRM"/>
    <property type="match status" value="2"/>
</dbReference>
<dbReference type="SUPFAM" id="SSF54928">
    <property type="entry name" value="RNA-binding domain, RBD"/>
    <property type="match status" value="2"/>
</dbReference>
<protein>
    <recommendedName>
        <fullName evidence="6">RRM domain-containing protein</fullName>
    </recommendedName>
</protein>
<dbReference type="GO" id="GO:0010468">
    <property type="term" value="P:regulation of gene expression"/>
    <property type="evidence" value="ECO:0007669"/>
    <property type="project" value="TreeGrafter"/>
</dbReference>
<feature type="region of interest" description="Disordered" evidence="5">
    <location>
        <begin position="207"/>
        <end position="230"/>
    </location>
</feature>
<comment type="caution">
    <text evidence="7">The sequence shown here is derived from an EMBL/GenBank/DDBJ whole genome shotgun (WGS) entry which is preliminary data.</text>
</comment>
<dbReference type="PANTHER" id="PTHR48033:SF10">
    <property type="entry name" value="RNA-BINDING PROTEIN SQUID"/>
    <property type="match status" value="1"/>
</dbReference>
<dbReference type="GO" id="GO:0005654">
    <property type="term" value="C:nucleoplasm"/>
    <property type="evidence" value="ECO:0007669"/>
    <property type="project" value="TreeGrafter"/>
</dbReference>
<gene>
    <name evidence="7" type="ORF">GPM918_LOCUS7165</name>
    <name evidence="8" type="ORF">SRO942_LOCUS7165</name>
</gene>
<evidence type="ECO:0000256" key="1">
    <source>
        <dbReference type="ARBA" id="ARBA00004123"/>
    </source>
</evidence>
<feature type="compositionally biased region" description="Polar residues" evidence="5">
    <location>
        <begin position="209"/>
        <end position="218"/>
    </location>
</feature>
<dbReference type="Proteomes" id="UP000663829">
    <property type="component" value="Unassembled WGS sequence"/>
</dbReference>
<evidence type="ECO:0000256" key="4">
    <source>
        <dbReference type="SAM" id="Coils"/>
    </source>
</evidence>
<comment type="subcellular location">
    <subcellularLocation>
        <location evidence="1">Nucleus</location>
    </subcellularLocation>
</comment>
<evidence type="ECO:0000313" key="9">
    <source>
        <dbReference type="Proteomes" id="UP000663829"/>
    </source>
</evidence>
<dbReference type="PANTHER" id="PTHR48033">
    <property type="entry name" value="RNA-BINDING (RRM/RBD/RNP MOTIFS) FAMILY PROTEIN"/>
    <property type="match status" value="1"/>
</dbReference>
<keyword evidence="9" id="KW-1185">Reference proteome</keyword>
<dbReference type="Pfam" id="PF00076">
    <property type="entry name" value="RRM_1"/>
    <property type="match status" value="1"/>
</dbReference>
<evidence type="ECO:0000259" key="6">
    <source>
        <dbReference type="PROSITE" id="PS50102"/>
    </source>
</evidence>
<dbReference type="GO" id="GO:0000785">
    <property type="term" value="C:chromatin"/>
    <property type="evidence" value="ECO:0007669"/>
    <property type="project" value="TreeGrafter"/>
</dbReference>
<dbReference type="InterPro" id="IPR012677">
    <property type="entry name" value="Nucleotide-bd_a/b_plait_sf"/>
</dbReference>
<dbReference type="InterPro" id="IPR035979">
    <property type="entry name" value="RBD_domain_sf"/>
</dbReference>
<name>A0A813XN61_9BILA</name>
<sequence>MSSPLSSYRSHHNHSRQTLSNSSTKLYIGRLNPATTSHDLENYCSKFGEIVSSVVLAYENGLSRLYGFVTFKRKSSAEKMLVAHRQHPLVIDNYHVVIEKRITTKPESTAVYQPRQQKLSKQNLIHKIYVDGLINDENELLTYFTSKYVKPCGSKIIIKNGVKVGAYLTFDRKNDVEKILRDQHYLHGQHLIVSISSNDNEINVKQEQEQQFTISPPNKRQKRDDEQTTQSQKLLVENVYDHPFEWYLNGLSYKSQHLLNENERLYKDNNEKLVEINLLKEKQSKLDRLEDEKRELIISLNTSQQALQQLTDTFKQNENKLLELDENRDKIKLDYEIQIKKLNIILQQYKHENKNLVDRTKLLDVQNQQLTTQYEECEKLRKQQQIDIESFFTILKKIEAE</sequence>
<dbReference type="EMBL" id="CAJOBC010001153">
    <property type="protein sequence ID" value="CAF3659573.1"/>
    <property type="molecule type" value="Genomic_DNA"/>
</dbReference>
<evidence type="ECO:0000256" key="2">
    <source>
        <dbReference type="ARBA" id="ARBA00023242"/>
    </source>
</evidence>
<evidence type="ECO:0000313" key="8">
    <source>
        <dbReference type="EMBL" id="CAF3659573.1"/>
    </source>
</evidence>
<evidence type="ECO:0000313" key="7">
    <source>
        <dbReference type="EMBL" id="CAF0872302.1"/>
    </source>
</evidence>
<dbReference type="Gene3D" id="3.30.70.330">
    <property type="match status" value="1"/>
</dbReference>
<feature type="domain" description="RRM" evidence="6">
    <location>
        <begin position="24"/>
        <end position="109"/>
    </location>
</feature>
<feature type="region of interest" description="Disordered" evidence="5">
    <location>
        <begin position="1"/>
        <end position="21"/>
    </location>
</feature>
<reference evidence="7" key="1">
    <citation type="submission" date="2021-02" db="EMBL/GenBank/DDBJ databases">
        <authorList>
            <person name="Nowell W R."/>
        </authorList>
    </citation>
    <scope>NUCLEOTIDE SEQUENCE</scope>
</reference>
<feature type="domain" description="RRM" evidence="6">
    <location>
        <begin position="126"/>
        <end position="209"/>
    </location>
</feature>
<evidence type="ECO:0000256" key="3">
    <source>
        <dbReference type="PROSITE-ProRule" id="PRU00176"/>
    </source>
</evidence>
<keyword evidence="4" id="KW-0175">Coiled coil</keyword>
<dbReference type="OrthoDB" id="9988455at2759"/>
<feature type="coiled-coil region" evidence="4">
    <location>
        <begin position="272"/>
        <end position="387"/>
    </location>
</feature>
<dbReference type="GO" id="GO:0003723">
    <property type="term" value="F:RNA binding"/>
    <property type="evidence" value="ECO:0007669"/>
    <property type="project" value="UniProtKB-UniRule"/>
</dbReference>
<accession>A0A813XN61</accession>
<keyword evidence="3" id="KW-0694">RNA-binding</keyword>
<organism evidence="7 9">
    <name type="scientific">Didymodactylos carnosus</name>
    <dbReference type="NCBI Taxonomy" id="1234261"/>
    <lineage>
        <taxon>Eukaryota</taxon>
        <taxon>Metazoa</taxon>
        <taxon>Spiralia</taxon>
        <taxon>Gnathifera</taxon>
        <taxon>Rotifera</taxon>
        <taxon>Eurotatoria</taxon>
        <taxon>Bdelloidea</taxon>
        <taxon>Philodinida</taxon>
        <taxon>Philodinidae</taxon>
        <taxon>Didymodactylos</taxon>
    </lineage>
</organism>
<evidence type="ECO:0000256" key="5">
    <source>
        <dbReference type="SAM" id="MobiDB-lite"/>
    </source>
</evidence>
<keyword evidence="2" id="KW-0539">Nucleus</keyword>
<dbReference type="Proteomes" id="UP000681722">
    <property type="component" value="Unassembled WGS sequence"/>
</dbReference>